<evidence type="ECO:0000256" key="1">
    <source>
        <dbReference type="SAM" id="Phobius"/>
    </source>
</evidence>
<dbReference type="Proteomes" id="UP001302602">
    <property type="component" value="Unassembled WGS sequence"/>
</dbReference>
<accession>A0AAN6Z6M8</accession>
<feature type="transmembrane region" description="Helical" evidence="1">
    <location>
        <begin position="33"/>
        <end position="55"/>
    </location>
</feature>
<keyword evidence="1" id="KW-0472">Membrane</keyword>
<reference evidence="2" key="2">
    <citation type="submission" date="2023-05" db="EMBL/GenBank/DDBJ databases">
        <authorList>
            <consortium name="Lawrence Berkeley National Laboratory"/>
            <person name="Steindorff A."/>
            <person name="Hensen N."/>
            <person name="Bonometti L."/>
            <person name="Westerberg I."/>
            <person name="Brannstrom I.O."/>
            <person name="Guillou S."/>
            <person name="Cros-Aarteil S."/>
            <person name="Calhoun S."/>
            <person name="Haridas S."/>
            <person name="Kuo A."/>
            <person name="Mondo S."/>
            <person name="Pangilinan J."/>
            <person name="Riley R."/>
            <person name="Labutti K."/>
            <person name="Andreopoulos B."/>
            <person name="Lipzen A."/>
            <person name="Chen C."/>
            <person name="Yanf M."/>
            <person name="Daum C."/>
            <person name="Ng V."/>
            <person name="Clum A."/>
            <person name="Ohm R."/>
            <person name="Martin F."/>
            <person name="Silar P."/>
            <person name="Natvig D."/>
            <person name="Lalanne C."/>
            <person name="Gautier V."/>
            <person name="Ament-Velasquez S.L."/>
            <person name="Kruys A."/>
            <person name="Hutchinson M.I."/>
            <person name="Powell A.J."/>
            <person name="Barry K."/>
            <person name="Miller A.N."/>
            <person name="Grigoriev I.V."/>
            <person name="Debuchy R."/>
            <person name="Gladieux P."/>
            <person name="Thoren M.H."/>
            <person name="Johannesson H."/>
        </authorList>
    </citation>
    <scope>NUCLEOTIDE SEQUENCE</scope>
    <source>
        <strain evidence="2">CBS 731.68</strain>
    </source>
</reference>
<keyword evidence="1" id="KW-1133">Transmembrane helix</keyword>
<gene>
    <name evidence="2" type="ORF">N657DRAFT_568700</name>
</gene>
<feature type="transmembrane region" description="Helical" evidence="1">
    <location>
        <begin position="126"/>
        <end position="146"/>
    </location>
</feature>
<dbReference type="AlphaFoldDB" id="A0AAN6Z6M8"/>
<evidence type="ECO:0008006" key="4">
    <source>
        <dbReference type="Google" id="ProtNLM"/>
    </source>
</evidence>
<comment type="caution">
    <text evidence="2">The sequence shown here is derived from an EMBL/GenBank/DDBJ whole genome shotgun (WGS) entry which is preliminary data.</text>
</comment>
<evidence type="ECO:0000313" key="2">
    <source>
        <dbReference type="EMBL" id="KAK4126563.1"/>
    </source>
</evidence>
<feature type="transmembrane region" description="Helical" evidence="1">
    <location>
        <begin position="329"/>
        <end position="355"/>
    </location>
</feature>
<protein>
    <recommendedName>
        <fullName evidence="4">Ubiquitin carrier protein</fullName>
    </recommendedName>
</protein>
<keyword evidence="1" id="KW-0812">Transmembrane</keyword>
<feature type="transmembrane region" description="Helical" evidence="1">
    <location>
        <begin position="243"/>
        <end position="262"/>
    </location>
</feature>
<organism evidence="2 3">
    <name type="scientific">Parathielavia appendiculata</name>
    <dbReference type="NCBI Taxonomy" id="2587402"/>
    <lineage>
        <taxon>Eukaryota</taxon>
        <taxon>Fungi</taxon>
        <taxon>Dikarya</taxon>
        <taxon>Ascomycota</taxon>
        <taxon>Pezizomycotina</taxon>
        <taxon>Sordariomycetes</taxon>
        <taxon>Sordariomycetidae</taxon>
        <taxon>Sordariales</taxon>
        <taxon>Chaetomiaceae</taxon>
        <taxon>Parathielavia</taxon>
    </lineage>
</organism>
<dbReference type="GeneID" id="87825377"/>
<proteinExistence type="predicted"/>
<reference evidence="2" key="1">
    <citation type="journal article" date="2023" name="Mol. Phylogenet. Evol.">
        <title>Genome-scale phylogeny and comparative genomics of the fungal order Sordariales.</title>
        <authorList>
            <person name="Hensen N."/>
            <person name="Bonometti L."/>
            <person name="Westerberg I."/>
            <person name="Brannstrom I.O."/>
            <person name="Guillou S."/>
            <person name="Cros-Aarteil S."/>
            <person name="Calhoun S."/>
            <person name="Haridas S."/>
            <person name="Kuo A."/>
            <person name="Mondo S."/>
            <person name="Pangilinan J."/>
            <person name="Riley R."/>
            <person name="LaButti K."/>
            <person name="Andreopoulos B."/>
            <person name="Lipzen A."/>
            <person name="Chen C."/>
            <person name="Yan M."/>
            <person name="Daum C."/>
            <person name="Ng V."/>
            <person name="Clum A."/>
            <person name="Steindorff A."/>
            <person name="Ohm R.A."/>
            <person name="Martin F."/>
            <person name="Silar P."/>
            <person name="Natvig D.O."/>
            <person name="Lalanne C."/>
            <person name="Gautier V."/>
            <person name="Ament-Velasquez S.L."/>
            <person name="Kruys A."/>
            <person name="Hutchinson M.I."/>
            <person name="Powell A.J."/>
            <person name="Barry K."/>
            <person name="Miller A.N."/>
            <person name="Grigoriev I.V."/>
            <person name="Debuchy R."/>
            <person name="Gladieux P."/>
            <person name="Hiltunen Thoren M."/>
            <person name="Johannesson H."/>
        </authorList>
    </citation>
    <scope>NUCLEOTIDE SEQUENCE</scope>
    <source>
        <strain evidence="2">CBS 731.68</strain>
    </source>
</reference>
<dbReference type="RefSeq" id="XP_062650334.1">
    <property type="nucleotide sequence ID" value="XM_062788607.1"/>
</dbReference>
<evidence type="ECO:0000313" key="3">
    <source>
        <dbReference type="Proteomes" id="UP001302602"/>
    </source>
</evidence>
<dbReference type="EMBL" id="MU853225">
    <property type="protein sequence ID" value="KAK4126563.1"/>
    <property type="molecule type" value="Genomic_DNA"/>
</dbReference>
<feature type="transmembrane region" description="Helical" evidence="1">
    <location>
        <begin position="194"/>
        <end position="223"/>
    </location>
</feature>
<sequence length="358" mass="38324">MYSSVTLGHSLAKRLVEYPSQGTSQWVEDNVSAAALFIFVVDFILFVPVLVFIAYTLGFLYPTLAAVEDPLPAYDALSMNEDGAPTKDDDDRIRTAQPGKPITSSLRAIYRLVRSQGSWRSNLRGLGYKVVVGLLAGSTTLFLSAAPFVSPSIAQLLALLAVAPLYTAWTHFVVTPPHAKSFFSRIPPVRKVYLATWFPTFLFWAANHAAVVLPMLLASVIGLQLPDPNQPADNQTPMTGSDAAKAICVLGVHLALTALLVTPAHVALARVQASLLPADEDTLVPFDRSFGGRVEPEIVSGKGFATFGAALKTVSVQSWVRIYLLDIKVAAVAVAAYAVMGAVVVGQVLLFGLWAGSQ</sequence>
<feature type="transmembrane region" description="Helical" evidence="1">
    <location>
        <begin position="152"/>
        <end position="174"/>
    </location>
</feature>
<name>A0AAN6Z6M8_9PEZI</name>
<keyword evidence="3" id="KW-1185">Reference proteome</keyword>